<proteinExistence type="inferred from homology"/>
<keyword evidence="6" id="KW-0479">Metal-binding</keyword>
<evidence type="ECO:0000256" key="5">
    <source>
        <dbReference type="ARBA" id="ARBA00022722"/>
    </source>
</evidence>
<accession>A0AAV3Q0W9</accession>
<feature type="region of interest" description="Disordered" evidence="17">
    <location>
        <begin position="418"/>
        <end position="456"/>
    </location>
</feature>
<dbReference type="InterPro" id="IPR037315">
    <property type="entry name" value="EXO1_H3TH"/>
</dbReference>
<evidence type="ECO:0000313" key="21">
    <source>
        <dbReference type="Proteomes" id="UP001454036"/>
    </source>
</evidence>
<keyword evidence="10" id="KW-0269">Exonuclease</keyword>
<dbReference type="GO" id="GO:0017108">
    <property type="term" value="F:5'-flap endonuclease activity"/>
    <property type="evidence" value="ECO:0007669"/>
    <property type="project" value="TreeGrafter"/>
</dbReference>
<keyword evidence="8" id="KW-0228">DNA excision</keyword>
<evidence type="ECO:0000256" key="2">
    <source>
        <dbReference type="ARBA" id="ARBA00004123"/>
    </source>
</evidence>
<feature type="compositionally biased region" description="Basic and acidic residues" evidence="17">
    <location>
        <begin position="424"/>
        <end position="442"/>
    </location>
</feature>
<evidence type="ECO:0000256" key="7">
    <source>
        <dbReference type="ARBA" id="ARBA00022763"/>
    </source>
</evidence>
<organism evidence="20 21">
    <name type="scientific">Lithospermum erythrorhizon</name>
    <name type="common">Purple gromwell</name>
    <name type="synonym">Lithospermum officinale var. erythrorhizon</name>
    <dbReference type="NCBI Taxonomy" id="34254"/>
    <lineage>
        <taxon>Eukaryota</taxon>
        <taxon>Viridiplantae</taxon>
        <taxon>Streptophyta</taxon>
        <taxon>Embryophyta</taxon>
        <taxon>Tracheophyta</taxon>
        <taxon>Spermatophyta</taxon>
        <taxon>Magnoliopsida</taxon>
        <taxon>eudicotyledons</taxon>
        <taxon>Gunneridae</taxon>
        <taxon>Pentapetalae</taxon>
        <taxon>asterids</taxon>
        <taxon>lamiids</taxon>
        <taxon>Boraginales</taxon>
        <taxon>Boraginaceae</taxon>
        <taxon>Boraginoideae</taxon>
        <taxon>Lithospermeae</taxon>
        <taxon>Lithospermum</taxon>
    </lineage>
</organism>
<name>A0AAV3Q0W9_LITER</name>
<dbReference type="PANTHER" id="PTHR11081">
    <property type="entry name" value="FLAP ENDONUCLEASE FAMILY MEMBER"/>
    <property type="match status" value="1"/>
</dbReference>
<evidence type="ECO:0000256" key="1">
    <source>
        <dbReference type="ARBA" id="ARBA00001946"/>
    </source>
</evidence>
<comment type="similarity">
    <text evidence="3">Belongs to the XPG/RAD2 endonuclease family. EXO1 subfamily.</text>
</comment>
<dbReference type="PANTHER" id="PTHR11081:SF65">
    <property type="entry name" value="DNA DAMAGE-INDUCIBLE PROTEIN DIN7-RELATED"/>
    <property type="match status" value="1"/>
</dbReference>
<comment type="subcellular location">
    <subcellularLocation>
        <location evidence="2">Nucleus</location>
    </subcellularLocation>
</comment>
<feature type="compositionally biased region" description="Basic and acidic residues" evidence="17">
    <location>
        <begin position="743"/>
        <end position="756"/>
    </location>
</feature>
<dbReference type="SMART" id="SM00484">
    <property type="entry name" value="XPGI"/>
    <property type="match status" value="1"/>
</dbReference>
<dbReference type="SUPFAM" id="SSF88723">
    <property type="entry name" value="PIN domain-like"/>
    <property type="match status" value="1"/>
</dbReference>
<dbReference type="PRINTS" id="PR00853">
    <property type="entry name" value="XPGRADSUPER"/>
</dbReference>
<dbReference type="EMBL" id="BAABME010002961">
    <property type="protein sequence ID" value="GAA0156842.1"/>
    <property type="molecule type" value="Genomic_DNA"/>
</dbReference>
<evidence type="ECO:0000256" key="4">
    <source>
        <dbReference type="ARBA" id="ARBA00020324"/>
    </source>
</evidence>
<keyword evidence="5" id="KW-0540">Nuclease</keyword>
<dbReference type="SUPFAM" id="SSF47807">
    <property type="entry name" value="5' to 3' exonuclease, C-terminal subdomain"/>
    <property type="match status" value="1"/>
</dbReference>
<keyword evidence="13" id="KW-0238">DNA-binding</keyword>
<dbReference type="GO" id="GO:0035312">
    <property type="term" value="F:5'-3' DNA exonuclease activity"/>
    <property type="evidence" value="ECO:0007669"/>
    <property type="project" value="InterPro"/>
</dbReference>
<evidence type="ECO:0000256" key="11">
    <source>
        <dbReference type="ARBA" id="ARBA00022842"/>
    </source>
</evidence>
<dbReference type="InterPro" id="IPR044752">
    <property type="entry name" value="PIN-like_EXO1"/>
</dbReference>
<keyword evidence="12" id="KW-0267">Excision nuclease</keyword>
<dbReference type="Proteomes" id="UP001454036">
    <property type="component" value="Unassembled WGS sequence"/>
</dbReference>
<evidence type="ECO:0000256" key="8">
    <source>
        <dbReference type="ARBA" id="ARBA00022769"/>
    </source>
</evidence>
<evidence type="ECO:0000259" key="19">
    <source>
        <dbReference type="SMART" id="SM00485"/>
    </source>
</evidence>
<evidence type="ECO:0000313" key="20">
    <source>
        <dbReference type="EMBL" id="GAA0156842.1"/>
    </source>
</evidence>
<evidence type="ECO:0000256" key="10">
    <source>
        <dbReference type="ARBA" id="ARBA00022839"/>
    </source>
</evidence>
<dbReference type="InterPro" id="IPR006085">
    <property type="entry name" value="XPG_DNA_repair_N"/>
</dbReference>
<comment type="function">
    <text evidence="16">Putative 5'-&gt;3' double-stranded DNA exonuclease which may also contain a cryptic 3'-&gt;5' double-stranded DNA exonuclease activity. May be involved in DNA mismatch repair (MMR).</text>
</comment>
<evidence type="ECO:0000256" key="3">
    <source>
        <dbReference type="ARBA" id="ARBA00010563"/>
    </source>
</evidence>
<dbReference type="GO" id="GO:0005634">
    <property type="term" value="C:nucleus"/>
    <property type="evidence" value="ECO:0007669"/>
    <property type="project" value="UniProtKB-SubCell"/>
</dbReference>
<feature type="region of interest" description="Disordered" evidence="17">
    <location>
        <begin position="383"/>
        <end position="406"/>
    </location>
</feature>
<keyword evidence="14" id="KW-0234">DNA repair</keyword>
<evidence type="ECO:0000256" key="17">
    <source>
        <dbReference type="SAM" id="MobiDB-lite"/>
    </source>
</evidence>
<dbReference type="InterPro" id="IPR006086">
    <property type="entry name" value="XPG-I_dom"/>
</dbReference>
<evidence type="ECO:0000256" key="12">
    <source>
        <dbReference type="ARBA" id="ARBA00022881"/>
    </source>
</evidence>
<dbReference type="AlphaFoldDB" id="A0AAV3Q0W9"/>
<dbReference type="InterPro" id="IPR036279">
    <property type="entry name" value="5-3_exonuclease_C_sf"/>
</dbReference>
<evidence type="ECO:0000256" key="13">
    <source>
        <dbReference type="ARBA" id="ARBA00023125"/>
    </source>
</evidence>
<evidence type="ECO:0000256" key="15">
    <source>
        <dbReference type="ARBA" id="ARBA00023242"/>
    </source>
</evidence>
<feature type="region of interest" description="Disordered" evidence="17">
    <location>
        <begin position="653"/>
        <end position="675"/>
    </location>
</feature>
<reference evidence="20 21" key="1">
    <citation type="submission" date="2024-01" db="EMBL/GenBank/DDBJ databases">
        <title>The complete chloroplast genome sequence of Lithospermum erythrorhizon: insights into the phylogenetic relationship among Boraginaceae species and the maternal lineages of purple gromwells.</title>
        <authorList>
            <person name="Okada T."/>
            <person name="Watanabe K."/>
        </authorList>
    </citation>
    <scope>NUCLEOTIDE SEQUENCE [LARGE SCALE GENOMIC DNA]</scope>
</reference>
<dbReference type="SMART" id="SM00279">
    <property type="entry name" value="HhH2"/>
    <property type="match status" value="1"/>
</dbReference>
<dbReference type="InterPro" id="IPR006084">
    <property type="entry name" value="XPG/Rad2"/>
</dbReference>
<comment type="caution">
    <text evidence="20">The sequence shown here is derived from an EMBL/GenBank/DDBJ whole genome shotgun (WGS) entry which is preliminary data.</text>
</comment>
<dbReference type="GO" id="GO:0046872">
    <property type="term" value="F:metal ion binding"/>
    <property type="evidence" value="ECO:0007669"/>
    <property type="project" value="UniProtKB-KW"/>
</dbReference>
<feature type="compositionally biased region" description="Polar residues" evidence="17">
    <location>
        <begin position="443"/>
        <end position="456"/>
    </location>
</feature>
<dbReference type="CDD" id="cd09908">
    <property type="entry name" value="H3TH_EXO1"/>
    <property type="match status" value="1"/>
</dbReference>
<dbReference type="PROSITE" id="PS00841">
    <property type="entry name" value="XPG_1"/>
    <property type="match status" value="1"/>
</dbReference>
<evidence type="ECO:0000256" key="9">
    <source>
        <dbReference type="ARBA" id="ARBA00022801"/>
    </source>
</evidence>
<keyword evidence="11" id="KW-0460">Magnesium</keyword>
<feature type="region of interest" description="Disordered" evidence="17">
    <location>
        <begin position="731"/>
        <end position="781"/>
    </location>
</feature>
<evidence type="ECO:0000256" key="16">
    <source>
        <dbReference type="ARBA" id="ARBA00060210"/>
    </source>
</evidence>
<comment type="cofactor">
    <cofactor evidence="1">
        <name>Mg(2+)</name>
        <dbReference type="ChEBI" id="CHEBI:18420"/>
    </cofactor>
</comment>
<dbReference type="CDD" id="cd09857">
    <property type="entry name" value="PIN_EXO1"/>
    <property type="match status" value="1"/>
</dbReference>
<dbReference type="InterPro" id="IPR019974">
    <property type="entry name" value="XPG_CS"/>
</dbReference>
<keyword evidence="7" id="KW-0227">DNA damage</keyword>
<dbReference type="FunFam" id="3.40.50.1010:FF:000002">
    <property type="entry name" value="Exonuclease 1, putative"/>
    <property type="match status" value="1"/>
</dbReference>
<feature type="domain" description="XPG-I" evidence="18">
    <location>
        <begin position="138"/>
        <end position="208"/>
    </location>
</feature>
<sequence>MGIQGLLPQLKSIMQPIHVKDLDGCCVAIDTYSWLHKGALSCSKDLCKGLPTNKHIDYCMHRVHLLQHYNVKPILVFDGGPLPMKSDQEIKRERSRNENLSRAMEHESNGNSAAAYECYQKAVDISPSIAHQLIQVLKQENISYVVAPYEADAQMTFLAITKQVDAVITEDSDLIAFGCPRIIYKMDKFGQGVQFCYSLLQQNKDLSFYGFTKQMVLEMCILSGCDYLQSLPGMGLKRAHTLITKFRTYDKVIKHLKYNSSAVPPLYEESFQKAIMTFQHQRVYDPLVEDIVHLLAISNDATGDLDKTPIPQDVAKGIAKGEIDPITKMPFQREDSGAEMVHDKRYMVKTFKPESERKKLELPAEKNLLTNYFCFASREAKRNFRTPRGTPPETGSKNGSSSDTVDLTVDANSTKLNRSSSELFDSRDSFDVDHPVNHDDSGRTAQGSGFLNSSGQGTCEKNYDIDGAGVRHSLLHNRIHKPCIMLQKERSSHTSEVKMKLQNGDVVVRSSYFLHKYVKKSDQGNESNGQHEHVYLAEVNNSAPYRSDVQLAQRDDSGKGSEHSHLEEALVKDDVTPFKKYSYMPVSSSNESRIKSSNRKICASAYFKENSMKRNTQECEILDIPDFISESYDRHIHEDSNPTGCYPIEAAEKKRKTAPGDTSHTNDDPSLRGASLHIESNYTPEKNSSPADMKADEGKFGCNISHIGQYSDVAEKSMQKFISTISSYRYTSSGSRASGLRAPLKEIRNTTTEKRSPSSPNLSKYAYVPTKMKASKSRRKA</sequence>
<evidence type="ECO:0000259" key="18">
    <source>
        <dbReference type="SMART" id="SM00484"/>
    </source>
</evidence>
<dbReference type="Pfam" id="PF00752">
    <property type="entry name" value="XPG_N"/>
    <property type="match status" value="1"/>
</dbReference>
<dbReference type="GO" id="GO:0006281">
    <property type="term" value="P:DNA repair"/>
    <property type="evidence" value="ECO:0007669"/>
    <property type="project" value="UniProtKB-KW"/>
</dbReference>
<feature type="compositionally biased region" description="Polar residues" evidence="17">
    <location>
        <begin position="393"/>
        <end position="406"/>
    </location>
</feature>
<protein>
    <recommendedName>
        <fullName evidence="4">Exonuclease 1</fullName>
    </recommendedName>
</protein>
<dbReference type="InterPro" id="IPR008918">
    <property type="entry name" value="HhH2"/>
</dbReference>
<dbReference type="SMART" id="SM00485">
    <property type="entry name" value="XPGN"/>
    <property type="match status" value="1"/>
</dbReference>
<keyword evidence="21" id="KW-1185">Reference proteome</keyword>
<dbReference type="GO" id="GO:0003677">
    <property type="term" value="F:DNA binding"/>
    <property type="evidence" value="ECO:0007669"/>
    <property type="project" value="UniProtKB-KW"/>
</dbReference>
<dbReference type="Gene3D" id="3.40.50.1010">
    <property type="entry name" value="5'-nuclease"/>
    <property type="match status" value="1"/>
</dbReference>
<dbReference type="Gene3D" id="1.10.150.20">
    <property type="entry name" value="5' to 3' exonuclease, C-terminal subdomain"/>
    <property type="match status" value="1"/>
</dbReference>
<evidence type="ECO:0000256" key="14">
    <source>
        <dbReference type="ARBA" id="ARBA00023204"/>
    </source>
</evidence>
<dbReference type="FunFam" id="1.10.150.20:FF:000011">
    <property type="entry name" value="exonuclease 1"/>
    <property type="match status" value="1"/>
</dbReference>
<gene>
    <name evidence="20" type="ORF">LIER_14236</name>
</gene>
<dbReference type="Pfam" id="PF00867">
    <property type="entry name" value="XPG_I"/>
    <property type="match status" value="1"/>
</dbReference>
<dbReference type="InterPro" id="IPR029060">
    <property type="entry name" value="PIN-like_dom_sf"/>
</dbReference>
<feature type="domain" description="XPG N-terminal" evidence="19">
    <location>
        <begin position="1"/>
        <end position="99"/>
    </location>
</feature>
<keyword evidence="9" id="KW-0378">Hydrolase</keyword>
<keyword evidence="15" id="KW-0539">Nucleus</keyword>
<evidence type="ECO:0000256" key="6">
    <source>
        <dbReference type="ARBA" id="ARBA00022723"/>
    </source>
</evidence>